<dbReference type="SUPFAM" id="SSF52266">
    <property type="entry name" value="SGNH hydrolase"/>
    <property type="match status" value="1"/>
</dbReference>
<organism evidence="1 2">
    <name type="scientific">Methyloversatilis universalis (strain ATCC BAA-1314 / DSM 25237 / JCM 13912 / CCUG 52030 / FAM5)</name>
    <dbReference type="NCBI Taxonomy" id="1000565"/>
    <lineage>
        <taxon>Bacteria</taxon>
        <taxon>Pseudomonadati</taxon>
        <taxon>Pseudomonadota</taxon>
        <taxon>Betaproteobacteria</taxon>
        <taxon>Nitrosomonadales</taxon>
        <taxon>Sterolibacteriaceae</taxon>
        <taxon>Methyloversatilis</taxon>
    </lineage>
</organism>
<name>F5R8A1_METUF</name>
<dbReference type="Proteomes" id="UP000005019">
    <property type="component" value="Unassembled WGS sequence"/>
</dbReference>
<reference evidence="1 2" key="1">
    <citation type="journal article" date="2011" name="J. Bacteriol.">
        <title>Genome sequence of Methyloversatilis universalis FAM5T, a methylotrophic representative of the order Rhodocyclales.</title>
        <authorList>
            <person name="Kittichotirat W."/>
            <person name="Good N.M."/>
            <person name="Hall R."/>
            <person name="Bringel F."/>
            <person name="Lajus A."/>
            <person name="Medigue C."/>
            <person name="Smalley N.E."/>
            <person name="Beck D."/>
            <person name="Bumgarner R."/>
            <person name="Vuilleumier S."/>
            <person name="Kalyuzhnaya M.G."/>
        </authorList>
    </citation>
    <scope>NUCLEOTIDE SEQUENCE [LARGE SCALE GENOMIC DNA]</scope>
    <source>
        <strain evidence="2">ATCC BAA-1314 / JCM 13912 / FAM5</strain>
    </source>
</reference>
<dbReference type="EMBL" id="AFHG01000029">
    <property type="protein sequence ID" value="EGK73359.1"/>
    <property type="molecule type" value="Genomic_DNA"/>
</dbReference>
<comment type="caution">
    <text evidence="1">The sequence shown here is derived from an EMBL/GenBank/DDBJ whole genome shotgun (WGS) entry which is preliminary data.</text>
</comment>
<sequence>MNMPQITMLEDVWDGPTLLAKGASPIVSTELADQLVGVGKAVDSSGYRGARVDATMTDDVQRAEAAAVVEAAGAIVPLRRAISGIPTAMAFGNSICAQNRIGANTVNGSVSFDAHLWWAQAFSGHAFEWLQTGATVQVGASASSLLTQGIYGYSGATSVDIYNTAFAVTLGAYRPNYALIQMIENDVTQIVAGTITRVQAQTAYRNTISGCLAQGTTPIFIGCLPSKSYSTAAHATEYWALTNYVESLQSLYPGMIYVPVSDLYMDSALTTPQPLSSGIYANYTDTSVHPKVAAPLIGARIADILGLHGILGFGLIPGPGDARYIGGNAFTSGTGGTASAPVTGSVANNLTIANNMTSATIAAAVVNRNGRQAQQISVTAGTSTGFQNMFSEFTSAINSGPSSFAVGDIVQLLVEFEIDSATALTGLRDLTLELAHTGGAVTPYQMFKKANADTFDTITIPTGRPMVFATPLSVVTPGTTAVRPFFYAYASQNAAAATGRFFNTKFAVVNWSKSN</sequence>
<dbReference type="AlphaFoldDB" id="F5R8A1"/>
<evidence type="ECO:0000313" key="1">
    <source>
        <dbReference type="EMBL" id="EGK73359.1"/>
    </source>
</evidence>
<gene>
    <name evidence="1" type="ORF">METUNv1_00537</name>
</gene>
<dbReference type="InterPro" id="IPR036514">
    <property type="entry name" value="SGNH_hydro_sf"/>
</dbReference>
<dbReference type="STRING" id="1000565.METUNv1_00537"/>
<dbReference type="GO" id="GO:0016788">
    <property type="term" value="F:hydrolase activity, acting on ester bonds"/>
    <property type="evidence" value="ECO:0007669"/>
    <property type="project" value="UniProtKB-ARBA"/>
</dbReference>
<evidence type="ECO:0000313" key="2">
    <source>
        <dbReference type="Proteomes" id="UP000005019"/>
    </source>
</evidence>
<keyword evidence="2" id="KW-1185">Reference proteome</keyword>
<proteinExistence type="predicted"/>
<protein>
    <submittedName>
        <fullName evidence="1">Uncharacterized protein</fullName>
    </submittedName>
</protein>
<dbReference type="Gene3D" id="3.40.50.1110">
    <property type="entry name" value="SGNH hydrolase"/>
    <property type="match status" value="1"/>
</dbReference>
<accession>F5R8A1</accession>